<dbReference type="OrthoDB" id="7337537at2"/>
<feature type="signal peptide" evidence="3">
    <location>
        <begin position="1"/>
        <end position="27"/>
    </location>
</feature>
<dbReference type="EMBL" id="FNJB01000010">
    <property type="protein sequence ID" value="SDP57809.1"/>
    <property type="molecule type" value="Genomic_DNA"/>
</dbReference>
<dbReference type="STRING" id="504798.SAMN05421871_110212"/>
<organism evidence="5 6">
    <name type="scientific">Actinokineospora alba</name>
    <dbReference type="NCBI Taxonomy" id="504798"/>
    <lineage>
        <taxon>Bacteria</taxon>
        <taxon>Bacillati</taxon>
        <taxon>Actinomycetota</taxon>
        <taxon>Actinomycetes</taxon>
        <taxon>Pseudonocardiales</taxon>
        <taxon>Pseudonocardiaceae</taxon>
        <taxon>Actinokineospora</taxon>
    </lineage>
</organism>
<dbReference type="PANTHER" id="PTHR47235">
    <property type="entry name" value="BLR6548 PROTEIN"/>
    <property type="match status" value="1"/>
</dbReference>
<evidence type="ECO:0000259" key="4">
    <source>
        <dbReference type="Pfam" id="PF13458"/>
    </source>
</evidence>
<dbReference type="Proteomes" id="UP000199651">
    <property type="component" value="Unassembled WGS sequence"/>
</dbReference>
<dbReference type="InterPro" id="IPR028081">
    <property type="entry name" value="Leu-bd"/>
</dbReference>
<evidence type="ECO:0000256" key="2">
    <source>
        <dbReference type="ARBA" id="ARBA00022729"/>
    </source>
</evidence>
<evidence type="ECO:0000256" key="3">
    <source>
        <dbReference type="SAM" id="SignalP"/>
    </source>
</evidence>
<comment type="similarity">
    <text evidence="1">Belongs to the leucine-binding protein family.</text>
</comment>
<dbReference type="PROSITE" id="PS51257">
    <property type="entry name" value="PROKAR_LIPOPROTEIN"/>
    <property type="match status" value="1"/>
</dbReference>
<reference evidence="6" key="1">
    <citation type="submission" date="2016-10" db="EMBL/GenBank/DDBJ databases">
        <authorList>
            <person name="Varghese N."/>
            <person name="Submissions S."/>
        </authorList>
    </citation>
    <scope>NUCLEOTIDE SEQUENCE [LARGE SCALE GENOMIC DNA]</scope>
    <source>
        <strain evidence="6">IBRC-M 10655</strain>
    </source>
</reference>
<evidence type="ECO:0000313" key="6">
    <source>
        <dbReference type="Proteomes" id="UP000199651"/>
    </source>
</evidence>
<dbReference type="RefSeq" id="WP_091381157.1">
    <property type="nucleotide sequence ID" value="NZ_FNDV01000010.1"/>
</dbReference>
<feature type="domain" description="Leucine-binding protein" evidence="4">
    <location>
        <begin position="50"/>
        <end position="393"/>
    </location>
</feature>
<dbReference type="SUPFAM" id="SSF53822">
    <property type="entry name" value="Periplasmic binding protein-like I"/>
    <property type="match status" value="1"/>
</dbReference>
<evidence type="ECO:0000313" key="5">
    <source>
        <dbReference type="EMBL" id="SDP57809.1"/>
    </source>
</evidence>
<evidence type="ECO:0000256" key="1">
    <source>
        <dbReference type="ARBA" id="ARBA00010062"/>
    </source>
</evidence>
<name>A0A1H0TV20_9PSEU</name>
<dbReference type="InterPro" id="IPR028082">
    <property type="entry name" value="Peripla_BP_I"/>
</dbReference>
<gene>
    <name evidence="5" type="ORF">SAMN05192558_110212</name>
</gene>
<dbReference type="PANTHER" id="PTHR47235:SF1">
    <property type="entry name" value="BLR6548 PROTEIN"/>
    <property type="match status" value="1"/>
</dbReference>
<feature type="chain" id="PRO_5039443102" evidence="3">
    <location>
        <begin position="28"/>
        <end position="420"/>
    </location>
</feature>
<dbReference type="Gene3D" id="3.40.50.2300">
    <property type="match status" value="2"/>
</dbReference>
<proteinExistence type="inferred from homology"/>
<accession>A0A1H0TV20</accession>
<keyword evidence="2 3" id="KW-0732">Signal</keyword>
<sequence length="420" mass="43810">MTRSPSRTTAAVTLAAALALSACSTKAGGSGSSGSDAAGVKSGIGVTDAEITLGVMTDKTGVFKNLGLGITQGNELWAKDFNAEGGVCGRKVKLETVDHGYKADTAKTLYPQIEPKVLGFVQLLGSPVVAALKQNVLSDKVVVTPASWSSELLDNPYVMIVGTTYDVEMIDGLSYLQEQGMVADGDKVGHIYIDGEYGKNGLRGSKHYAEQHKLEVKEVKVTSTDTDLTNIVTGLKGEGVKAILLTTSPTQTGSVAAANKALGLNVPLMGNNPVFDPALLSSPAAAALDKLYLVASGVPFSADIPKAKDVAAKYKAAYKEPANIGVPYGYAVGAVWGSVLKKACENKDLTREGIAKALTETDSASTDNLIADLDFSKPGAPPTRKVYVAQIDAAAEGGLKYVKPLFQAPDADKYQAPHQK</sequence>
<protein>
    <submittedName>
        <fullName evidence="5">ABC-type branched-chain amino acid transport system, substrate-binding protein</fullName>
    </submittedName>
</protein>
<dbReference type="AlphaFoldDB" id="A0A1H0TV20"/>
<dbReference type="Pfam" id="PF13458">
    <property type="entry name" value="Peripla_BP_6"/>
    <property type="match status" value="1"/>
</dbReference>
<keyword evidence="6" id="KW-1185">Reference proteome</keyword>